<dbReference type="GO" id="GO:0035556">
    <property type="term" value="P:intracellular signal transduction"/>
    <property type="evidence" value="ECO:0007669"/>
    <property type="project" value="InterPro"/>
</dbReference>
<dbReference type="AlphaFoldDB" id="A0A8B3CND2"/>
<accession>A0A8B3CND2</accession>
<dbReference type="EMBL" id="QHCS01000003">
    <property type="protein sequence ID" value="RHX85284.1"/>
    <property type="molecule type" value="Genomic_DNA"/>
</dbReference>
<evidence type="ECO:0000259" key="1">
    <source>
        <dbReference type="PROSITE" id="PS50125"/>
    </source>
</evidence>
<dbReference type="Gene3D" id="3.30.70.1230">
    <property type="entry name" value="Nucleotide cyclase"/>
    <property type="match status" value="1"/>
</dbReference>
<dbReference type="CDD" id="cd07302">
    <property type="entry name" value="CHD"/>
    <property type="match status" value="1"/>
</dbReference>
<dbReference type="PROSITE" id="PS50125">
    <property type="entry name" value="GUANYLATE_CYCLASE_2"/>
    <property type="match status" value="1"/>
</dbReference>
<gene>
    <name evidence="2" type="ORF">DLM78_14295</name>
</gene>
<dbReference type="InterPro" id="IPR029787">
    <property type="entry name" value="Nucleotide_cyclase"/>
</dbReference>
<organism evidence="2 3">
    <name type="scientific">Leptospira stimsonii</name>
    <dbReference type="NCBI Taxonomy" id="2202203"/>
    <lineage>
        <taxon>Bacteria</taxon>
        <taxon>Pseudomonadati</taxon>
        <taxon>Spirochaetota</taxon>
        <taxon>Spirochaetia</taxon>
        <taxon>Leptospirales</taxon>
        <taxon>Leptospiraceae</taxon>
        <taxon>Leptospira</taxon>
    </lineage>
</organism>
<sequence length="111" mass="12062">MVVFGAPLSGGSKEVKNAIDASIEILRKIEFLNLEGNIPETKIGIGSCSGDAMTGNVDSVTRKEYTIIGYVVNSASKVEQLNQQFCTKLLVTQSVYEDIKDKIRGRHSSPI</sequence>
<dbReference type="Pfam" id="PF00211">
    <property type="entry name" value="Guanylate_cyc"/>
    <property type="match status" value="1"/>
</dbReference>
<reference evidence="3" key="1">
    <citation type="submission" date="2018-05" db="EMBL/GenBank/DDBJ databases">
        <title>Leptospira yasudae sp. nov. and Leptospira stimsonii sp. nov., two pathogenic species of the genus Leptospira isolated from environmental sources.</title>
        <authorList>
            <person name="Casanovas-Massana A."/>
            <person name="Hamond C."/>
            <person name="Santos L.A."/>
            <person name="Hacker K.P."/>
            <person name="Balassiano I."/>
            <person name="Medeiros M.A."/>
            <person name="Reis M.G."/>
            <person name="Ko A.I."/>
            <person name="Wunder E.A."/>
        </authorList>
    </citation>
    <scope>NUCLEOTIDE SEQUENCE [LARGE SCALE GENOMIC DNA]</scope>
    <source>
        <strain evidence="3">AMB6-RJ</strain>
    </source>
</reference>
<protein>
    <recommendedName>
        <fullName evidence="1">Guanylate cyclase domain-containing protein</fullName>
    </recommendedName>
</protein>
<dbReference type="SUPFAM" id="SSF55073">
    <property type="entry name" value="Nucleotide cyclase"/>
    <property type="match status" value="1"/>
</dbReference>
<feature type="domain" description="Guanylate cyclase" evidence="1">
    <location>
        <begin position="1"/>
        <end position="79"/>
    </location>
</feature>
<dbReference type="GO" id="GO:0004016">
    <property type="term" value="F:adenylate cyclase activity"/>
    <property type="evidence" value="ECO:0007669"/>
    <property type="project" value="UniProtKB-ARBA"/>
</dbReference>
<evidence type="ECO:0000313" key="3">
    <source>
        <dbReference type="Proteomes" id="UP000266669"/>
    </source>
</evidence>
<comment type="caution">
    <text evidence="2">The sequence shown here is derived from an EMBL/GenBank/DDBJ whole genome shotgun (WGS) entry which is preliminary data.</text>
</comment>
<dbReference type="InterPro" id="IPR001054">
    <property type="entry name" value="A/G_cyclase"/>
</dbReference>
<evidence type="ECO:0000313" key="2">
    <source>
        <dbReference type="EMBL" id="RHX85284.1"/>
    </source>
</evidence>
<name>A0A8B3CND2_9LEPT</name>
<dbReference type="GO" id="GO:0009190">
    <property type="term" value="P:cyclic nucleotide biosynthetic process"/>
    <property type="evidence" value="ECO:0007669"/>
    <property type="project" value="InterPro"/>
</dbReference>
<proteinExistence type="predicted"/>
<dbReference type="Proteomes" id="UP000266669">
    <property type="component" value="Unassembled WGS sequence"/>
</dbReference>